<name>A0A4Y2I1R5_ARAVE</name>
<dbReference type="Proteomes" id="UP000499080">
    <property type="component" value="Unassembled WGS sequence"/>
</dbReference>
<reference evidence="1 2" key="1">
    <citation type="journal article" date="2019" name="Sci. Rep.">
        <title>Orb-weaving spider Araneus ventricosus genome elucidates the spidroin gene catalogue.</title>
        <authorList>
            <person name="Kono N."/>
            <person name="Nakamura H."/>
            <person name="Ohtoshi R."/>
            <person name="Moran D.A.P."/>
            <person name="Shinohara A."/>
            <person name="Yoshida Y."/>
            <person name="Fujiwara M."/>
            <person name="Mori M."/>
            <person name="Tomita M."/>
            <person name="Arakawa K."/>
        </authorList>
    </citation>
    <scope>NUCLEOTIDE SEQUENCE [LARGE SCALE GENOMIC DNA]</scope>
</reference>
<evidence type="ECO:0000313" key="1">
    <source>
        <dbReference type="EMBL" id="GBM71470.1"/>
    </source>
</evidence>
<sequence>MGFLTPGDTNSVCFTKGFTVHIGTCSCVVHRSPQTSNASASSSPLFQLETEDKRTLPPEPKSFHISLSLLATEKRRLMVCSFTMVRGWFDVKIISTNGSLHDLTPLADI</sequence>
<accession>A0A4Y2I1R5</accession>
<protein>
    <submittedName>
        <fullName evidence="1">Uncharacterized protein</fullName>
    </submittedName>
</protein>
<dbReference type="AlphaFoldDB" id="A0A4Y2I1R5"/>
<proteinExistence type="predicted"/>
<dbReference type="EMBL" id="BGPR01002315">
    <property type="protein sequence ID" value="GBM71470.1"/>
    <property type="molecule type" value="Genomic_DNA"/>
</dbReference>
<keyword evidence="2" id="KW-1185">Reference proteome</keyword>
<organism evidence="1 2">
    <name type="scientific">Araneus ventricosus</name>
    <name type="common">Orbweaver spider</name>
    <name type="synonym">Epeira ventricosa</name>
    <dbReference type="NCBI Taxonomy" id="182803"/>
    <lineage>
        <taxon>Eukaryota</taxon>
        <taxon>Metazoa</taxon>
        <taxon>Ecdysozoa</taxon>
        <taxon>Arthropoda</taxon>
        <taxon>Chelicerata</taxon>
        <taxon>Arachnida</taxon>
        <taxon>Araneae</taxon>
        <taxon>Araneomorphae</taxon>
        <taxon>Entelegynae</taxon>
        <taxon>Araneoidea</taxon>
        <taxon>Araneidae</taxon>
        <taxon>Araneus</taxon>
    </lineage>
</organism>
<evidence type="ECO:0000313" key="2">
    <source>
        <dbReference type="Proteomes" id="UP000499080"/>
    </source>
</evidence>
<comment type="caution">
    <text evidence="1">The sequence shown here is derived from an EMBL/GenBank/DDBJ whole genome shotgun (WGS) entry which is preliminary data.</text>
</comment>
<gene>
    <name evidence="1" type="ORF">AVEN_65371_1</name>
</gene>